<evidence type="ECO:0000256" key="2">
    <source>
        <dbReference type="SAM" id="SignalP"/>
    </source>
</evidence>
<feature type="chain" id="PRO_5045864596" evidence="2">
    <location>
        <begin position="36"/>
        <end position="87"/>
    </location>
</feature>
<protein>
    <submittedName>
        <fullName evidence="3">Uncharacterized protein</fullName>
    </submittedName>
</protein>
<evidence type="ECO:0000256" key="1">
    <source>
        <dbReference type="SAM" id="Phobius"/>
    </source>
</evidence>
<accession>A0ABN8IT44</accession>
<keyword evidence="4" id="KW-1185">Reference proteome</keyword>
<keyword evidence="2" id="KW-0732">Signal</keyword>
<feature type="signal peptide" evidence="2">
    <location>
        <begin position="1"/>
        <end position="35"/>
    </location>
</feature>
<feature type="non-terminal residue" evidence="3">
    <location>
        <position position="87"/>
    </location>
</feature>
<keyword evidence="1" id="KW-1133">Transmembrane helix</keyword>
<gene>
    <name evidence="3" type="ORF">IPOD504_LOCUS13300</name>
</gene>
<name>A0ABN8IT44_9NEOP</name>
<reference evidence="3" key="1">
    <citation type="submission" date="2022-03" db="EMBL/GenBank/DDBJ databases">
        <authorList>
            <person name="Martin H S."/>
        </authorList>
    </citation>
    <scope>NUCLEOTIDE SEQUENCE</scope>
</reference>
<evidence type="ECO:0000313" key="3">
    <source>
        <dbReference type="EMBL" id="CAH2066146.1"/>
    </source>
</evidence>
<dbReference type="EMBL" id="OW152816">
    <property type="protein sequence ID" value="CAH2066146.1"/>
    <property type="molecule type" value="Genomic_DNA"/>
</dbReference>
<organism evidence="3 4">
    <name type="scientific">Iphiclides podalirius</name>
    <name type="common">scarce swallowtail</name>
    <dbReference type="NCBI Taxonomy" id="110791"/>
    <lineage>
        <taxon>Eukaryota</taxon>
        <taxon>Metazoa</taxon>
        <taxon>Ecdysozoa</taxon>
        <taxon>Arthropoda</taxon>
        <taxon>Hexapoda</taxon>
        <taxon>Insecta</taxon>
        <taxon>Pterygota</taxon>
        <taxon>Neoptera</taxon>
        <taxon>Endopterygota</taxon>
        <taxon>Lepidoptera</taxon>
        <taxon>Glossata</taxon>
        <taxon>Ditrysia</taxon>
        <taxon>Papilionoidea</taxon>
        <taxon>Papilionidae</taxon>
        <taxon>Papilioninae</taxon>
        <taxon>Iphiclides</taxon>
    </lineage>
</organism>
<dbReference type="Proteomes" id="UP000837857">
    <property type="component" value="Chromosome 4"/>
</dbReference>
<keyword evidence="1" id="KW-0472">Membrane</keyword>
<sequence>MRGLKATAGDERRMVLRSAISIIFLLVLLSKMASTGPDLGKGKRGYWPRLKRGDRDFVTVYRGGGISYFVTVYGGGICSAVDSNRLK</sequence>
<feature type="transmembrane region" description="Helical" evidence="1">
    <location>
        <begin position="59"/>
        <end position="81"/>
    </location>
</feature>
<evidence type="ECO:0000313" key="4">
    <source>
        <dbReference type="Proteomes" id="UP000837857"/>
    </source>
</evidence>
<keyword evidence="1" id="KW-0812">Transmembrane</keyword>
<proteinExistence type="predicted"/>